<proteinExistence type="inferred from homology"/>
<dbReference type="CDD" id="cd00293">
    <property type="entry name" value="USP-like"/>
    <property type="match status" value="1"/>
</dbReference>
<dbReference type="Gene3D" id="3.40.50.12370">
    <property type="match status" value="1"/>
</dbReference>
<dbReference type="EMBL" id="LPUX01000067">
    <property type="protein sequence ID" value="OAP35083.1"/>
    <property type="molecule type" value="Genomic_DNA"/>
</dbReference>
<accession>A0A178XJU6</accession>
<comment type="similarity">
    <text evidence="1">Belongs to the universal stress protein A family.</text>
</comment>
<dbReference type="PRINTS" id="PR01438">
    <property type="entry name" value="UNVRSLSTRESS"/>
</dbReference>
<dbReference type="OrthoDB" id="9804721at2"/>
<name>A0A178XJU6_9HYPH</name>
<keyword evidence="4" id="KW-1185">Reference proteome</keyword>
<evidence type="ECO:0000259" key="2">
    <source>
        <dbReference type="Pfam" id="PF00582"/>
    </source>
</evidence>
<dbReference type="SUPFAM" id="SSF52402">
    <property type="entry name" value="Adenine nucleotide alpha hydrolases-like"/>
    <property type="match status" value="1"/>
</dbReference>
<evidence type="ECO:0000313" key="3">
    <source>
        <dbReference type="EMBL" id="OAP35083.1"/>
    </source>
</evidence>
<comment type="caution">
    <text evidence="3">The sequence shown here is derived from an EMBL/GenBank/DDBJ whole genome shotgun (WGS) entry which is preliminary data.</text>
</comment>
<dbReference type="RefSeq" id="WP_064244330.1">
    <property type="nucleotide sequence ID" value="NZ_LPUX01000067.1"/>
</dbReference>
<dbReference type="Pfam" id="PF00582">
    <property type="entry name" value="Usp"/>
    <property type="match status" value="1"/>
</dbReference>
<feature type="domain" description="UspA" evidence="2">
    <location>
        <begin position="151"/>
        <end position="274"/>
    </location>
</feature>
<dbReference type="InterPro" id="IPR006016">
    <property type="entry name" value="UspA"/>
</dbReference>
<gene>
    <name evidence="3" type="ORF">AU381_25285</name>
</gene>
<protein>
    <submittedName>
        <fullName evidence="3">Universal stress protein</fullName>
    </submittedName>
</protein>
<dbReference type="Proteomes" id="UP000094025">
    <property type="component" value="Unassembled WGS sequence"/>
</dbReference>
<dbReference type="PANTHER" id="PTHR46268:SF15">
    <property type="entry name" value="UNIVERSAL STRESS PROTEIN HP_0031"/>
    <property type="match status" value="1"/>
</dbReference>
<dbReference type="PANTHER" id="PTHR46268">
    <property type="entry name" value="STRESS RESPONSE PROTEIN NHAX"/>
    <property type="match status" value="1"/>
</dbReference>
<evidence type="ECO:0000256" key="1">
    <source>
        <dbReference type="ARBA" id="ARBA00008791"/>
    </source>
</evidence>
<evidence type="ECO:0000313" key="4">
    <source>
        <dbReference type="Proteomes" id="UP000094025"/>
    </source>
</evidence>
<dbReference type="InterPro" id="IPR006015">
    <property type="entry name" value="Universal_stress_UspA"/>
</dbReference>
<sequence length="274" mass="29627">MTYKTVLQVLDANQYQTDLAAAAELCAAANAHLSVLLVKVAAPPRFGDHAGLSVAWLDIQAAEFEQLEKAVEAVRTTLKDMGLSFDVAGEYTEPARADDLVGERARYADVTLIGTNMDPSLRARAIEGALFYSARPVLLANQRQSATLLPKRILLAWNSSLESTRSAREALDMMKNAEGVNVVLVDPTASRWNGDEPGADVATYLARHGINVTVDRLPSAGRGVEEVLNQRAMDTGADLIVIGAYGHMRLRERIFGGVTNAMIEAPIVPVLMVR</sequence>
<dbReference type="AlphaFoldDB" id="A0A178XJU6"/>
<reference evidence="3 4" key="1">
    <citation type="journal article" date="2016" name="Int. J. Syst. Evol. Microbiol.">
        <title>Ensifer glycinis sp. nov., an novel rhizobial species associated with Glycine spp.</title>
        <authorList>
            <person name="Yan H."/>
            <person name="Yan J."/>
            <person name="Sui X.H."/>
            <person name="Wang E.T."/>
            <person name="Chen W.X."/>
            <person name="Zhang X.X."/>
            <person name="Chen W.F."/>
        </authorList>
    </citation>
    <scope>NUCLEOTIDE SEQUENCE [LARGE SCALE GENOMIC DNA]</scope>
    <source>
        <strain evidence="3 4">CCBAU 23380</strain>
    </source>
</reference>
<organism evidence="3 4">
    <name type="scientific">Sinorhizobium glycinis</name>
    <dbReference type="NCBI Taxonomy" id="1472378"/>
    <lineage>
        <taxon>Bacteria</taxon>
        <taxon>Pseudomonadati</taxon>
        <taxon>Pseudomonadota</taxon>
        <taxon>Alphaproteobacteria</taxon>
        <taxon>Hyphomicrobiales</taxon>
        <taxon>Rhizobiaceae</taxon>
        <taxon>Sinorhizobium/Ensifer group</taxon>
        <taxon>Sinorhizobium</taxon>
    </lineage>
</organism>
<dbReference type="STRING" id="1472378.AU381_25285"/>